<accession>A0ABY9YGB3</accession>
<keyword evidence="2" id="KW-1185">Reference proteome</keyword>
<dbReference type="Proteomes" id="UP001305421">
    <property type="component" value="Chromosome"/>
</dbReference>
<gene>
    <name evidence="1" type="ORF">PDM28_03250</name>
</gene>
<proteinExistence type="predicted"/>
<dbReference type="InterPro" id="IPR009387">
    <property type="entry name" value="HigB-2"/>
</dbReference>
<protein>
    <recommendedName>
        <fullName evidence="3">Toxin</fullName>
    </recommendedName>
</protein>
<reference evidence="1 2" key="1">
    <citation type="submission" date="2022-12" db="EMBL/GenBank/DDBJ databases">
        <title>Two new species, Stenotrophomonas aracearum and Stenotrophomonas oahuensis, isolated from Anthurium (Araceae family) in Hawaii.</title>
        <authorList>
            <person name="Chunag S.C."/>
            <person name="Dobhal S."/>
            <person name="Alvarez A."/>
            <person name="Arif M."/>
        </authorList>
    </citation>
    <scope>NUCLEOTIDE SEQUENCE [LARGE SCALE GENOMIC DNA]</scope>
    <source>
        <strain evidence="1 2">A5588</strain>
    </source>
</reference>
<sequence>MFVELTGFARNRADHLDDAGFRELQQCLMRQPERGDLIVGTGGLRKVRCADEGRQRGKRGGLRVIYYWWPEGAQFWLFTVYGKGIQDDLDPAQRQLLSRLLDLERKARSPT</sequence>
<evidence type="ECO:0000313" key="1">
    <source>
        <dbReference type="EMBL" id="WNH49364.1"/>
    </source>
</evidence>
<evidence type="ECO:0008006" key="3">
    <source>
        <dbReference type="Google" id="ProtNLM"/>
    </source>
</evidence>
<evidence type="ECO:0000313" key="2">
    <source>
        <dbReference type="Proteomes" id="UP001305421"/>
    </source>
</evidence>
<dbReference type="EMBL" id="CP115543">
    <property type="protein sequence ID" value="WNH49364.1"/>
    <property type="molecule type" value="Genomic_DNA"/>
</dbReference>
<dbReference type="RefSeq" id="WP_216362404.1">
    <property type="nucleotide sequence ID" value="NZ_CP115543.1"/>
</dbReference>
<dbReference type="PIRSF" id="PIRSF039032">
    <property type="entry name" value="HigB-2"/>
    <property type="match status" value="1"/>
</dbReference>
<name>A0ABY9YGB3_9GAMM</name>
<organism evidence="1 2">
    <name type="scientific">Stenotrophomonas aracearum</name>
    <dbReference type="NCBI Taxonomy" id="3003272"/>
    <lineage>
        <taxon>Bacteria</taxon>
        <taxon>Pseudomonadati</taxon>
        <taxon>Pseudomonadota</taxon>
        <taxon>Gammaproteobacteria</taxon>
        <taxon>Lysobacterales</taxon>
        <taxon>Lysobacteraceae</taxon>
        <taxon>Stenotrophomonas</taxon>
    </lineage>
</organism>